<keyword evidence="2" id="KW-1185">Reference proteome</keyword>
<gene>
    <name evidence="1" type="ORF">CRV2_00016059</name>
</gene>
<comment type="caution">
    <text evidence="1">The sequence shown here is derived from an EMBL/GenBank/DDBJ whole genome shotgun (WGS) entry which is preliminary data.</text>
</comment>
<dbReference type="Proteomes" id="UP000836387">
    <property type="component" value="Unassembled WGS sequence"/>
</dbReference>
<dbReference type="EMBL" id="CADEHS020000052">
    <property type="protein sequence ID" value="CAG9948959.1"/>
    <property type="molecule type" value="Genomic_DNA"/>
</dbReference>
<reference evidence="1" key="1">
    <citation type="submission" date="2020-04" db="EMBL/GenBank/DDBJ databases">
        <authorList>
            <person name="Broberg M."/>
        </authorList>
    </citation>
    <scope>NUCLEOTIDE SEQUENCE</scope>
</reference>
<proteinExistence type="predicted"/>
<sequence>MSGIVKGAQGRSWRPPAFRPNTTLLSWEGQRRPLSFVRGVPFPQESRLAPSYKSAFFVDSFAVSLPLRKPHEVPLDALAQAFFCEPPAWFSLLMRIRDEIMAIFGVKRSTEIQAAAEEKGIDTIGVFPVRSHTEDEIIIGEIDSHLDFQTSILIRPEDRHDGIEHAQNVTKGEELVVTTVVHCHGLFGKIYIMIIRAFHVMIVRYSLARVPSRMQQIINRRSKLKQALRGI</sequence>
<evidence type="ECO:0000313" key="2">
    <source>
        <dbReference type="Proteomes" id="UP000836387"/>
    </source>
</evidence>
<protein>
    <submittedName>
        <fullName evidence="1">Uncharacterized protein</fullName>
    </submittedName>
</protein>
<reference evidence="1" key="2">
    <citation type="submission" date="2021-10" db="EMBL/GenBank/DDBJ databases">
        <authorList>
            <person name="Piombo E."/>
        </authorList>
    </citation>
    <scope>NUCLEOTIDE SEQUENCE</scope>
</reference>
<evidence type="ECO:0000313" key="1">
    <source>
        <dbReference type="EMBL" id="CAG9948959.1"/>
    </source>
</evidence>
<organism evidence="1 2">
    <name type="scientific">Clonostachys rosea f. rosea IK726</name>
    <dbReference type="NCBI Taxonomy" id="1349383"/>
    <lineage>
        <taxon>Eukaryota</taxon>
        <taxon>Fungi</taxon>
        <taxon>Dikarya</taxon>
        <taxon>Ascomycota</taxon>
        <taxon>Pezizomycotina</taxon>
        <taxon>Sordariomycetes</taxon>
        <taxon>Hypocreomycetidae</taxon>
        <taxon>Hypocreales</taxon>
        <taxon>Bionectriaceae</taxon>
        <taxon>Clonostachys</taxon>
    </lineage>
</organism>
<name>A0ACA9U7F2_BIOOC</name>
<accession>A0ACA9U7F2</accession>